<evidence type="ECO:0000256" key="2">
    <source>
        <dbReference type="ARBA" id="ARBA00012755"/>
    </source>
</evidence>
<proteinExistence type="predicted"/>
<gene>
    <name evidence="5" type="ORF">INT45_000392</name>
</gene>
<dbReference type="GO" id="GO:0004557">
    <property type="term" value="F:alpha-galactosidase activity"/>
    <property type="evidence" value="ECO:0007669"/>
    <property type="project" value="UniProtKB-EC"/>
</dbReference>
<evidence type="ECO:0000313" key="6">
    <source>
        <dbReference type="Proteomes" id="UP000646827"/>
    </source>
</evidence>
<keyword evidence="3" id="KW-0378">Hydrolase</keyword>
<accession>A0A8H7RV17</accession>
<keyword evidence="4" id="KW-0326">Glycosidase</keyword>
<reference evidence="5 6" key="1">
    <citation type="submission" date="2020-12" db="EMBL/GenBank/DDBJ databases">
        <title>Metabolic potential, ecology and presence of endohyphal bacteria is reflected in genomic diversity of Mucoromycotina.</title>
        <authorList>
            <person name="Muszewska A."/>
            <person name="Okrasinska A."/>
            <person name="Steczkiewicz K."/>
            <person name="Drgas O."/>
            <person name="Orlowska M."/>
            <person name="Perlinska-Lenart U."/>
            <person name="Aleksandrzak-Piekarczyk T."/>
            <person name="Szatraj K."/>
            <person name="Zielenkiewicz U."/>
            <person name="Pilsyk S."/>
            <person name="Malc E."/>
            <person name="Mieczkowski P."/>
            <person name="Kruszewska J.S."/>
            <person name="Biernat P."/>
            <person name="Pawlowska J."/>
        </authorList>
    </citation>
    <scope>NUCLEOTIDE SEQUENCE [LARGE SCALE GENOMIC DNA]</scope>
    <source>
        <strain evidence="5 6">CBS 142.35</strain>
    </source>
</reference>
<evidence type="ECO:0000256" key="1">
    <source>
        <dbReference type="ARBA" id="ARBA00001255"/>
    </source>
</evidence>
<dbReference type="PANTHER" id="PTHR43053">
    <property type="entry name" value="GLYCOSIDASE FAMILY 31"/>
    <property type="match status" value="1"/>
</dbReference>
<dbReference type="SUPFAM" id="SSF51445">
    <property type="entry name" value="(Trans)glycosidases"/>
    <property type="match status" value="1"/>
</dbReference>
<protein>
    <recommendedName>
        <fullName evidence="2">alpha-galactosidase</fullName>
        <ecNumber evidence="2">3.2.1.22</ecNumber>
    </recommendedName>
</protein>
<comment type="catalytic activity">
    <reaction evidence="1">
        <text>Hydrolysis of terminal, non-reducing alpha-D-galactose residues in alpha-D-galactosides, including galactose oligosaccharides, galactomannans and galactolipids.</text>
        <dbReference type="EC" id="3.2.1.22"/>
    </reaction>
</comment>
<evidence type="ECO:0000256" key="4">
    <source>
        <dbReference type="ARBA" id="ARBA00023295"/>
    </source>
</evidence>
<dbReference type="Pfam" id="PF02065">
    <property type="entry name" value="Melibiase"/>
    <property type="match status" value="1"/>
</dbReference>
<dbReference type="PANTHER" id="PTHR43053:SF3">
    <property type="entry name" value="ALPHA-GALACTOSIDASE C-RELATED"/>
    <property type="match status" value="1"/>
</dbReference>
<dbReference type="InterPro" id="IPR017853">
    <property type="entry name" value="GH"/>
</dbReference>
<dbReference type="InterPro" id="IPR013785">
    <property type="entry name" value="Aldolase_TIM"/>
</dbReference>
<dbReference type="OrthoDB" id="5795902at2759"/>
<dbReference type="InterPro" id="IPR002252">
    <property type="entry name" value="Glyco_hydro_36"/>
</dbReference>
<evidence type="ECO:0000313" key="5">
    <source>
        <dbReference type="EMBL" id="KAG2217772.1"/>
    </source>
</evidence>
<dbReference type="EC" id="3.2.1.22" evidence="2"/>
<comment type="caution">
    <text evidence="5">The sequence shown here is derived from an EMBL/GenBank/DDBJ whole genome shotgun (WGS) entry which is preliminary data.</text>
</comment>
<dbReference type="InterPro" id="IPR050985">
    <property type="entry name" value="Alpha-glycosidase_related"/>
</dbReference>
<feature type="non-terminal residue" evidence="5">
    <location>
        <position position="1"/>
    </location>
</feature>
<name>A0A8H7RV17_9FUNG</name>
<dbReference type="GO" id="GO:0016052">
    <property type="term" value="P:carbohydrate catabolic process"/>
    <property type="evidence" value="ECO:0007669"/>
    <property type="project" value="InterPro"/>
</dbReference>
<dbReference type="Proteomes" id="UP000646827">
    <property type="component" value="Unassembled WGS sequence"/>
</dbReference>
<organism evidence="5 6">
    <name type="scientific">Circinella minor</name>
    <dbReference type="NCBI Taxonomy" id="1195481"/>
    <lineage>
        <taxon>Eukaryota</taxon>
        <taxon>Fungi</taxon>
        <taxon>Fungi incertae sedis</taxon>
        <taxon>Mucoromycota</taxon>
        <taxon>Mucoromycotina</taxon>
        <taxon>Mucoromycetes</taxon>
        <taxon>Mucorales</taxon>
        <taxon>Lichtheimiaceae</taxon>
        <taxon>Circinella</taxon>
    </lineage>
</organism>
<evidence type="ECO:0000256" key="3">
    <source>
        <dbReference type="ARBA" id="ARBA00022801"/>
    </source>
</evidence>
<sequence length="625" mass="73394">DYDFFDYTGVPGEIHSNSYTYFRDDQETIFIGSLSEDSGYTYFKADYNKNYFRIYKDIEGLTLRNGETLTLRFVVTRVPQMIEGDNDYDQENDKNHYNSMNILWKRYATYFYNDPIQTYQPRHLTGWTSWYNYYERVTEADVMKSLTSFMDHKYPIDVFQIDDGYQRAIGDWLDINHDKFPRGMHYLSQVIHEAGYIPGLWVAPFAVGFTSNIVKEHPDWLIKNKDGSHLVAGPNWGGFYALDMYHPEARDYLRQVFDTILNDWNYRLLKLDFIFAASIIPRLGKSRGQLLWEACEFIEELVDKRAMVLGSGVPLAATWHRFEYNRVSSDASPFWDHSLLRLANVRERVATMNALTSTLHRWPMKHMFGVDPDVFFLRSNDNKLSDEECHSSCVLNSIVGHLTLMSDDLTQYDDHRHRLYASTFPKVQPDIQRMIPIGPTAYRIDFHANHRHYITLTNLSPTPFKAENLLRDIQYSSNNNNKNDDDDDDDKDIYYYEYKNILTSSMTKAWLAPPKEKEWVRQNVTLILKPHETRTFVKLTDQFAGSTGHIVPGWEIESWKTSFKDNTIHIDLRQGRMPQSFDIFIRLNHQQEINKPTVFVNNQPIMIQEQSLEMNDLQIGKITVP</sequence>
<dbReference type="EMBL" id="JAEPRB010000274">
    <property type="protein sequence ID" value="KAG2217772.1"/>
    <property type="molecule type" value="Genomic_DNA"/>
</dbReference>
<dbReference type="Gene3D" id="3.20.20.70">
    <property type="entry name" value="Aldolase class I"/>
    <property type="match status" value="1"/>
</dbReference>
<dbReference type="CDD" id="cd14791">
    <property type="entry name" value="GH36"/>
    <property type="match status" value="1"/>
</dbReference>
<dbReference type="AlphaFoldDB" id="A0A8H7RV17"/>
<keyword evidence="6" id="KW-1185">Reference proteome</keyword>